<evidence type="ECO:0000313" key="2">
    <source>
        <dbReference type="EMBL" id="KAJ1352986.1"/>
    </source>
</evidence>
<sequence length="65" mass="7588">MKKLQKLTNWAAKFASSSIFVELTLTDYHLLKHLDNFLHKKRSHNNDVDLGEMKDTTSSRRGKNQ</sequence>
<accession>A0AAD5MP55</accession>
<evidence type="ECO:0000256" key="1">
    <source>
        <dbReference type="SAM" id="MobiDB-lite"/>
    </source>
</evidence>
<reference evidence="2" key="1">
    <citation type="submission" date="2021-06" db="EMBL/GenBank/DDBJ databases">
        <title>Parelaphostrongylus tenuis whole genome reference sequence.</title>
        <authorList>
            <person name="Garwood T.J."/>
            <person name="Larsen P.A."/>
            <person name="Fountain-Jones N.M."/>
            <person name="Garbe J.R."/>
            <person name="Macchietto M.G."/>
            <person name="Kania S.A."/>
            <person name="Gerhold R.W."/>
            <person name="Richards J.E."/>
            <person name="Wolf T.M."/>
        </authorList>
    </citation>
    <scope>NUCLEOTIDE SEQUENCE</scope>
    <source>
        <strain evidence="2">MNPRO001-30</strain>
        <tissue evidence="2">Meninges</tissue>
    </source>
</reference>
<gene>
    <name evidence="2" type="ORF">KIN20_009523</name>
</gene>
<dbReference type="EMBL" id="JAHQIW010001574">
    <property type="protein sequence ID" value="KAJ1352986.1"/>
    <property type="molecule type" value="Genomic_DNA"/>
</dbReference>
<organism evidence="2 3">
    <name type="scientific">Parelaphostrongylus tenuis</name>
    <name type="common">Meningeal worm</name>
    <dbReference type="NCBI Taxonomy" id="148309"/>
    <lineage>
        <taxon>Eukaryota</taxon>
        <taxon>Metazoa</taxon>
        <taxon>Ecdysozoa</taxon>
        <taxon>Nematoda</taxon>
        <taxon>Chromadorea</taxon>
        <taxon>Rhabditida</taxon>
        <taxon>Rhabditina</taxon>
        <taxon>Rhabditomorpha</taxon>
        <taxon>Strongyloidea</taxon>
        <taxon>Metastrongylidae</taxon>
        <taxon>Parelaphostrongylus</taxon>
    </lineage>
</organism>
<feature type="region of interest" description="Disordered" evidence="1">
    <location>
        <begin position="45"/>
        <end position="65"/>
    </location>
</feature>
<name>A0AAD5MP55_PARTN</name>
<comment type="caution">
    <text evidence="2">The sequence shown here is derived from an EMBL/GenBank/DDBJ whole genome shotgun (WGS) entry which is preliminary data.</text>
</comment>
<evidence type="ECO:0000313" key="3">
    <source>
        <dbReference type="Proteomes" id="UP001196413"/>
    </source>
</evidence>
<proteinExistence type="predicted"/>
<dbReference type="AlphaFoldDB" id="A0AAD5MP55"/>
<keyword evidence="3" id="KW-1185">Reference proteome</keyword>
<protein>
    <submittedName>
        <fullName evidence="2">Uncharacterized protein</fullName>
    </submittedName>
</protein>
<dbReference type="Proteomes" id="UP001196413">
    <property type="component" value="Unassembled WGS sequence"/>
</dbReference>
<feature type="compositionally biased region" description="Basic and acidic residues" evidence="1">
    <location>
        <begin position="45"/>
        <end position="58"/>
    </location>
</feature>